<name>A0AAN8WY05_HALRR</name>
<sequence>MADEYFVTLHCCVASAGQCHSEAVSKNIVALKKELNLEVGADDVTELLEYHGEELSAEDLIQLEK</sequence>
<comment type="caution">
    <text evidence="1">The sequence shown here is derived from an EMBL/GenBank/DDBJ whole genome shotgun (WGS) entry which is preliminary data.</text>
</comment>
<dbReference type="Proteomes" id="UP001381693">
    <property type="component" value="Unassembled WGS sequence"/>
</dbReference>
<accession>A0AAN8WY05</accession>
<reference evidence="1 2" key="1">
    <citation type="submission" date="2023-11" db="EMBL/GenBank/DDBJ databases">
        <title>Halocaridina rubra genome assembly.</title>
        <authorList>
            <person name="Smith C."/>
        </authorList>
    </citation>
    <scope>NUCLEOTIDE SEQUENCE [LARGE SCALE GENOMIC DNA]</scope>
    <source>
        <strain evidence="1">EP-1</strain>
        <tissue evidence="1">Whole</tissue>
    </source>
</reference>
<organism evidence="1 2">
    <name type="scientific">Halocaridina rubra</name>
    <name type="common">Hawaiian red shrimp</name>
    <dbReference type="NCBI Taxonomy" id="373956"/>
    <lineage>
        <taxon>Eukaryota</taxon>
        <taxon>Metazoa</taxon>
        <taxon>Ecdysozoa</taxon>
        <taxon>Arthropoda</taxon>
        <taxon>Crustacea</taxon>
        <taxon>Multicrustacea</taxon>
        <taxon>Malacostraca</taxon>
        <taxon>Eumalacostraca</taxon>
        <taxon>Eucarida</taxon>
        <taxon>Decapoda</taxon>
        <taxon>Pleocyemata</taxon>
        <taxon>Caridea</taxon>
        <taxon>Atyoidea</taxon>
        <taxon>Atyidae</taxon>
        <taxon>Halocaridina</taxon>
    </lineage>
</organism>
<proteinExistence type="predicted"/>
<gene>
    <name evidence="1" type="ORF">SK128_024685</name>
</gene>
<evidence type="ECO:0000313" key="2">
    <source>
        <dbReference type="Proteomes" id="UP001381693"/>
    </source>
</evidence>
<keyword evidence="2" id="KW-1185">Reference proteome</keyword>
<protein>
    <submittedName>
        <fullName evidence="1">Uncharacterized protein</fullName>
    </submittedName>
</protein>
<dbReference type="AlphaFoldDB" id="A0AAN8WY05"/>
<evidence type="ECO:0000313" key="1">
    <source>
        <dbReference type="EMBL" id="KAK7068405.1"/>
    </source>
</evidence>
<dbReference type="EMBL" id="JAXCGZ010017262">
    <property type="protein sequence ID" value="KAK7068405.1"/>
    <property type="molecule type" value="Genomic_DNA"/>
</dbReference>